<dbReference type="SMART" id="SM00530">
    <property type="entry name" value="HTH_XRE"/>
    <property type="match status" value="1"/>
</dbReference>
<dbReference type="Pfam" id="PF01381">
    <property type="entry name" value="HTH_3"/>
    <property type="match status" value="1"/>
</dbReference>
<sequence>MNTVEYLNHAKEKLGITSDYALAKSLEMSRSGMSALINGKVTMSDETAMKVAEILGKHPAIVLADMHAEREKNPAIQAVWHGIMEKFSLGFDVLISCATPRRCSLSA</sequence>
<dbReference type="CDD" id="cd00093">
    <property type="entry name" value="HTH_XRE"/>
    <property type="match status" value="1"/>
</dbReference>
<evidence type="ECO:0000313" key="3">
    <source>
        <dbReference type="Proteomes" id="UP000654304"/>
    </source>
</evidence>
<evidence type="ECO:0000259" key="1">
    <source>
        <dbReference type="PROSITE" id="PS50943"/>
    </source>
</evidence>
<proteinExistence type="predicted"/>
<dbReference type="RefSeq" id="WP_186902254.1">
    <property type="nucleotide sequence ID" value="NZ_JACOGD010000001.1"/>
</dbReference>
<keyword evidence="3" id="KW-1185">Reference proteome</keyword>
<feature type="domain" description="HTH cro/C1-type" evidence="1">
    <location>
        <begin position="21"/>
        <end position="62"/>
    </location>
</feature>
<dbReference type="InterPro" id="IPR001387">
    <property type="entry name" value="Cro/C1-type_HTH"/>
</dbReference>
<gene>
    <name evidence="2" type="ORF">H8K43_01725</name>
</gene>
<dbReference type="Pfam" id="PF12472">
    <property type="entry name" value="DUF3693"/>
    <property type="match status" value="1"/>
</dbReference>
<evidence type="ECO:0000313" key="2">
    <source>
        <dbReference type="EMBL" id="MBC3930375.1"/>
    </source>
</evidence>
<dbReference type="InterPro" id="IPR021096">
    <property type="entry name" value="Vibrio_phage_VSK_Orf152"/>
</dbReference>
<name>A0ABR7A0E4_9BURK</name>
<accession>A0ABR7A0E4</accession>
<comment type="caution">
    <text evidence="2">The sequence shown here is derived from an EMBL/GenBank/DDBJ whole genome shotgun (WGS) entry which is preliminary data.</text>
</comment>
<organism evidence="2 3">
    <name type="scientific">Undibacterium curvum</name>
    <dbReference type="NCBI Taxonomy" id="2762294"/>
    <lineage>
        <taxon>Bacteria</taxon>
        <taxon>Pseudomonadati</taxon>
        <taxon>Pseudomonadota</taxon>
        <taxon>Betaproteobacteria</taxon>
        <taxon>Burkholderiales</taxon>
        <taxon>Oxalobacteraceae</taxon>
        <taxon>Undibacterium</taxon>
    </lineage>
</organism>
<dbReference type="PROSITE" id="PS50943">
    <property type="entry name" value="HTH_CROC1"/>
    <property type="match status" value="1"/>
</dbReference>
<protein>
    <recommendedName>
        <fullName evidence="1">HTH cro/C1-type domain-containing protein</fullName>
    </recommendedName>
</protein>
<reference evidence="2 3" key="1">
    <citation type="submission" date="2020-08" db="EMBL/GenBank/DDBJ databases">
        <title>Novel species isolated from subtropical streams in China.</title>
        <authorList>
            <person name="Lu H."/>
        </authorList>
    </citation>
    <scope>NUCLEOTIDE SEQUENCE [LARGE SCALE GENOMIC DNA]</scope>
    <source>
        <strain evidence="2 3">CY22W</strain>
    </source>
</reference>
<dbReference type="Gene3D" id="1.10.260.40">
    <property type="entry name" value="lambda repressor-like DNA-binding domains"/>
    <property type="match status" value="1"/>
</dbReference>
<dbReference type="Proteomes" id="UP000654304">
    <property type="component" value="Unassembled WGS sequence"/>
</dbReference>
<dbReference type="SUPFAM" id="SSF47413">
    <property type="entry name" value="lambda repressor-like DNA-binding domains"/>
    <property type="match status" value="1"/>
</dbReference>
<dbReference type="InterPro" id="IPR010982">
    <property type="entry name" value="Lambda_DNA-bd_dom_sf"/>
</dbReference>
<dbReference type="EMBL" id="JACOGD010000001">
    <property type="protein sequence ID" value="MBC3930375.1"/>
    <property type="molecule type" value="Genomic_DNA"/>
</dbReference>